<feature type="compositionally biased region" description="Low complexity" evidence="1">
    <location>
        <begin position="75"/>
        <end position="88"/>
    </location>
</feature>
<evidence type="ECO:0000256" key="1">
    <source>
        <dbReference type="SAM" id="MobiDB-lite"/>
    </source>
</evidence>
<evidence type="ECO:0000313" key="2">
    <source>
        <dbReference type="EMBL" id="MFC7603632.1"/>
    </source>
</evidence>
<protein>
    <submittedName>
        <fullName evidence="2">ATP-grasp-modified RiPP</fullName>
    </submittedName>
</protein>
<dbReference type="Pfam" id="PF14408">
    <property type="entry name" value="Actino_peptide"/>
    <property type="match status" value="1"/>
</dbReference>
<dbReference type="Proteomes" id="UP001596514">
    <property type="component" value="Unassembled WGS sequence"/>
</dbReference>
<proteinExistence type="predicted"/>
<dbReference type="EMBL" id="JBHTEE010000001">
    <property type="protein sequence ID" value="MFC7603632.1"/>
    <property type="molecule type" value="Genomic_DNA"/>
</dbReference>
<feature type="region of interest" description="Disordered" evidence="1">
    <location>
        <begin position="65"/>
        <end position="88"/>
    </location>
</feature>
<evidence type="ECO:0000313" key="3">
    <source>
        <dbReference type="Proteomes" id="UP001596514"/>
    </source>
</evidence>
<dbReference type="NCBIfam" id="TIGR04186">
    <property type="entry name" value="GRASP_targ"/>
    <property type="match status" value="1"/>
</dbReference>
<dbReference type="InterPro" id="IPR025843">
    <property type="entry name" value="Actino_peptide"/>
</dbReference>
<organism evidence="2 3">
    <name type="scientific">Streptosporangium amethystogenes subsp. fukuiense</name>
    <dbReference type="NCBI Taxonomy" id="698418"/>
    <lineage>
        <taxon>Bacteria</taxon>
        <taxon>Bacillati</taxon>
        <taxon>Actinomycetota</taxon>
        <taxon>Actinomycetes</taxon>
        <taxon>Streptosporangiales</taxon>
        <taxon>Streptosporangiaceae</taxon>
        <taxon>Streptosporangium</taxon>
    </lineage>
</organism>
<keyword evidence="3" id="KW-1185">Reference proteome</keyword>
<reference evidence="3" key="1">
    <citation type="journal article" date="2019" name="Int. J. Syst. Evol. Microbiol.">
        <title>The Global Catalogue of Microorganisms (GCM) 10K type strain sequencing project: providing services to taxonomists for standard genome sequencing and annotation.</title>
        <authorList>
            <consortium name="The Broad Institute Genomics Platform"/>
            <consortium name="The Broad Institute Genome Sequencing Center for Infectious Disease"/>
            <person name="Wu L."/>
            <person name="Ma J."/>
        </authorList>
    </citation>
    <scope>NUCLEOTIDE SEQUENCE [LARGE SCALE GENOMIC DNA]</scope>
    <source>
        <strain evidence="3">JCM 10083</strain>
    </source>
</reference>
<comment type="caution">
    <text evidence="2">The sequence shown here is derived from an EMBL/GenBank/DDBJ whole genome shotgun (WGS) entry which is preliminary data.</text>
</comment>
<gene>
    <name evidence="2" type="primary">tgmA</name>
    <name evidence="2" type="ORF">ACFQVD_26310</name>
</gene>
<sequence>MTVILDRPVTPLRPLIPWGLSRKTDPLPESEALYDHVTLDPATQITTFRDGSGVIVDMGNKVTVTTSRGGGSDGSSGSSNVADDSNSD</sequence>
<dbReference type="InterPro" id="IPR026496">
    <property type="entry name" value="GRASP_targ"/>
</dbReference>
<accession>A0ABW2T6E7</accession>
<dbReference type="RefSeq" id="WP_343982136.1">
    <property type="nucleotide sequence ID" value="NZ_BAAAGK010000233.1"/>
</dbReference>
<name>A0ABW2T6E7_9ACTN</name>